<dbReference type="PANTHER" id="PTHR10982">
    <property type="entry name" value="MALONYL COA-ACYL CARRIER PROTEIN TRANSACYLASE"/>
    <property type="match status" value="1"/>
</dbReference>
<dbReference type="Pfam" id="PF22235">
    <property type="entry name" value="FAS1_thioest_ins"/>
    <property type="match status" value="2"/>
</dbReference>
<dbReference type="Proteomes" id="UP000636479">
    <property type="component" value="Unassembled WGS sequence"/>
</dbReference>
<evidence type="ECO:0000259" key="8">
    <source>
        <dbReference type="Pfam" id="PF17951"/>
    </source>
</evidence>
<dbReference type="GO" id="GO:0019171">
    <property type="term" value="F:(3R)-hydroxyacyl-[acyl-carrier-protein] dehydratase activity"/>
    <property type="evidence" value="ECO:0007669"/>
    <property type="project" value="InterPro"/>
</dbReference>
<dbReference type="GO" id="GO:0006633">
    <property type="term" value="P:fatty acid biosynthetic process"/>
    <property type="evidence" value="ECO:0007669"/>
    <property type="project" value="InterPro"/>
</dbReference>
<protein>
    <submittedName>
        <fullName evidence="9">Fatty acid synthase subunit alpha</fullName>
    </submittedName>
</protein>
<reference evidence="9" key="1">
    <citation type="submission" date="2020-05" db="EMBL/GenBank/DDBJ databases">
        <title>Mycena genomes resolve the evolution of fungal bioluminescence.</title>
        <authorList>
            <person name="Tsai I.J."/>
        </authorList>
    </citation>
    <scope>NUCLEOTIDE SEQUENCE</scope>
    <source>
        <strain evidence="9">171206Taipei</strain>
    </source>
</reference>
<dbReference type="Gene3D" id="3.40.366.10">
    <property type="entry name" value="Malonyl-Coenzyme A Acyl Carrier Protein, domain 2"/>
    <property type="match status" value="1"/>
</dbReference>
<feature type="domain" description="Malonyl-CoA:ACP transacylase (MAT)" evidence="5">
    <location>
        <begin position="617"/>
        <end position="775"/>
    </location>
</feature>
<dbReference type="GO" id="GO:0004312">
    <property type="term" value="F:fatty acid synthase activity"/>
    <property type="evidence" value="ECO:0007669"/>
    <property type="project" value="InterPro"/>
</dbReference>
<dbReference type="SUPFAM" id="SSF54637">
    <property type="entry name" value="Thioesterase/thiol ester dehydrase-isomerase"/>
    <property type="match status" value="1"/>
</dbReference>
<dbReference type="Gene3D" id="6.10.60.10">
    <property type="match status" value="1"/>
</dbReference>
<feature type="domain" description="Fatty acid synthase beta subunit AflB /Fas1-like central" evidence="7">
    <location>
        <begin position="2"/>
        <end position="183"/>
    </location>
</feature>
<keyword evidence="3" id="KW-0521">NADP</keyword>
<organism evidence="9 10">
    <name type="scientific">Mycena indigotica</name>
    <dbReference type="NCBI Taxonomy" id="2126181"/>
    <lineage>
        <taxon>Eukaryota</taxon>
        <taxon>Fungi</taxon>
        <taxon>Dikarya</taxon>
        <taxon>Basidiomycota</taxon>
        <taxon>Agaricomycotina</taxon>
        <taxon>Agaricomycetes</taxon>
        <taxon>Agaricomycetidae</taxon>
        <taxon>Agaricales</taxon>
        <taxon>Marasmiineae</taxon>
        <taxon>Mycenaceae</taxon>
        <taxon>Mycena</taxon>
    </lineage>
</organism>
<accession>A0A8H6WAL2</accession>
<dbReference type="Gene3D" id="2.40.128.700">
    <property type="match status" value="2"/>
</dbReference>
<dbReference type="EMBL" id="JACAZF010000002">
    <property type="protein sequence ID" value="KAF7311699.1"/>
    <property type="molecule type" value="Genomic_DNA"/>
</dbReference>
<evidence type="ECO:0000313" key="9">
    <source>
        <dbReference type="EMBL" id="KAF7311699.1"/>
    </source>
</evidence>
<keyword evidence="2" id="KW-0378">Hydrolase</keyword>
<evidence type="ECO:0000313" key="10">
    <source>
        <dbReference type="Proteomes" id="UP000636479"/>
    </source>
</evidence>
<dbReference type="Gene3D" id="3.10.129.10">
    <property type="entry name" value="Hotdog Thioesterase"/>
    <property type="match status" value="1"/>
</dbReference>
<gene>
    <name evidence="9" type="ORF">MIND_00179700</name>
</gene>
<dbReference type="AlphaFoldDB" id="A0A8H6WAL2"/>
<evidence type="ECO:0000256" key="2">
    <source>
        <dbReference type="ARBA" id="ARBA00022801"/>
    </source>
</evidence>
<evidence type="ECO:0000259" key="7">
    <source>
        <dbReference type="Pfam" id="PF08354"/>
    </source>
</evidence>
<comment type="caution">
    <text evidence="9">The sequence shown here is derived from an EMBL/GenBank/DDBJ whole genome shotgun (WGS) entry which is preliminary data.</text>
</comment>
<evidence type="ECO:0000259" key="5">
    <source>
        <dbReference type="Pfam" id="PF00698"/>
    </source>
</evidence>
<dbReference type="GO" id="GO:0016787">
    <property type="term" value="F:hydrolase activity"/>
    <property type="evidence" value="ECO:0007669"/>
    <property type="project" value="UniProtKB-KW"/>
</dbReference>
<dbReference type="GO" id="GO:0004318">
    <property type="term" value="F:enoyl-[acyl-carrier-protein] reductase (NADH) activity"/>
    <property type="evidence" value="ECO:0007669"/>
    <property type="project" value="InterPro"/>
</dbReference>
<dbReference type="RefSeq" id="XP_037223807.1">
    <property type="nucleotide sequence ID" value="XM_037358712.1"/>
</dbReference>
<evidence type="ECO:0000256" key="1">
    <source>
        <dbReference type="ARBA" id="ARBA00022679"/>
    </source>
</evidence>
<dbReference type="PRINTS" id="PR01483">
    <property type="entry name" value="FASYNTHASE"/>
</dbReference>
<dbReference type="Pfam" id="PF01575">
    <property type="entry name" value="MaoC_dehydratas"/>
    <property type="match status" value="1"/>
</dbReference>
<dbReference type="InterPro" id="IPR050830">
    <property type="entry name" value="Fungal_FAS"/>
</dbReference>
<keyword evidence="4" id="KW-0560">Oxidoreductase</keyword>
<dbReference type="Gene3D" id="3.30.1120.100">
    <property type="match status" value="1"/>
</dbReference>
<dbReference type="PANTHER" id="PTHR10982:SF21">
    <property type="entry name" value="FATTY ACID SYNTHASE SUBUNIT BETA"/>
    <property type="match status" value="1"/>
</dbReference>
<dbReference type="SUPFAM" id="SSF52151">
    <property type="entry name" value="FabD/lysophospholipase-like"/>
    <property type="match status" value="1"/>
</dbReference>
<feature type="domain" description="MaoC-like" evidence="6">
    <location>
        <begin position="509"/>
        <end position="555"/>
    </location>
</feature>
<dbReference type="InterPro" id="IPR003965">
    <property type="entry name" value="Fatty_acid_synthase"/>
</dbReference>
<keyword evidence="10" id="KW-1185">Reference proteome</keyword>
<dbReference type="InterPro" id="IPR040883">
    <property type="entry name" value="FAS_meander"/>
</dbReference>
<dbReference type="InterPro" id="IPR002539">
    <property type="entry name" value="MaoC-like_dom"/>
</dbReference>
<dbReference type="InterPro" id="IPR001227">
    <property type="entry name" value="Ac_transferase_dom_sf"/>
</dbReference>
<keyword evidence="1" id="KW-0808">Transferase</keyword>
<dbReference type="GeneID" id="59341228"/>
<dbReference type="InterPro" id="IPR013565">
    <property type="entry name" value="Fas1/AflB-like_central"/>
</dbReference>
<dbReference type="InterPro" id="IPR029069">
    <property type="entry name" value="HotDog_dom_sf"/>
</dbReference>
<dbReference type="Gene3D" id="1.20.930.70">
    <property type="match status" value="1"/>
</dbReference>
<dbReference type="InterPro" id="IPR014043">
    <property type="entry name" value="Acyl_transferase_dom"/>
</dbReference>
<feature type="domain" description="Fatty acid synthase meander beta sheet" evidence="8">
    <location>
        <begin position="276"/>
        <end position="365"/>
    </location>
</feature>
<proteinExistence type="predicted"/>
<evidence type="ECO:0000259" key="6">
    <source>
        <dbReference type="Pfam" id="PF01575"/>
    </source>
</evidence>
<dbReference type="FunFam" id="1.20.930.70:FF:000001">
    <property type="entry name" value="Fatty acid synthase beta subunit dehydratase"/>
    <property type="match status" value="1"/>
</dbReference>
<dbReference type="Pfam" id="PF17951">
    <property type="entry name" value="FAS_meander"/>
    <property type="match status" value="1"/>
</dbReference>
<dbReference type="Pfam" id="PF00698">
    <property type="entry name" value="Acyl_transf_1"/>
    <property type="match status" value="1"/>
</dbReference>
<dbReference type="GO" id="GO:0005835">
    <property type="term" value="C:fatty acid synthase complex"/>
    <property type="evidence" value="ECO:0007669"/>
    <property type="project" value="InterPro"/>
</dbReference>
<evidence type="ECO:0000256" key="4">
    <source>
        <dbReference type="ARBA" id="ARBA00023002"/>
    </source>
</evidence>
<evidence type="ECO:0000256" key="3">
    <source>
        <dbReference type="ARBA" id="ARBA00022857"/>
    </source>
</evidence>
<name>A0A8H6WAL2_9AGAR</name>
<dbReference type="InterPro" id="IPR016035">
    <property type="entry name" value="Acyl_Trfase/lysoPLipase"/>
</dbReference>
<dbReference type="Pfam" id="PF08354">
    <property type="entry name" value="Fas1-AflB-like_hel"/>
    <property type="match status" value="1"/>
</dbReference>
<dbReference type="OrthoDB" id="4251012at2759"/>
<sequence>MPKEKRAAWLLERRDEIIGKLNRDFSKPWFGWKKDGSVAKELGDMTYEETVLRMVRLMFVAHEQRWIDVSLRNLTGDWLRRVEERFAGVNGGGQKPSLLQSYKSLEDPLPFIKSFLNEYPIATKQLLAAEDSAYLLAISQRPGHKPVPFIPVLDATFEVWFKKDSLWAAEDIEAVFDQDPQRVKDEPIKDMLGNIHAELIQRLLASKTTATKAKFPPSTTSLPIPFLLFSVVPCIKRTQERQAVDALACYLGSAQNLGRSRAEPVARFDPFDDHRVQGTSYIDNPIKRLLAPRTGQKIVVCYENGAPVSVPLYARSYGEHKELFKAVEIKYSPTTKLIDITIFEDRRDVSVPLSLQFEYKPSMGAKCEPLKPRAERASRHTHSRPGKPVIEVVSAFLYRGRFTDYENTFETTEEPDYVVKLETDAAVGVLQSKEWFEWIDESKPLNVTVTGQVFVRNQLKELIPVGSIDFEPDDGRGNPVVAYIQRHGVAQGLSTPLPNEGYTLNSTPISFHAPLTNEPYSKVSGDFNPIHINPYFSDYASLPATITHGLDTLNAFSPTTSRSLAWSFLVTNSVSKFATLACGMEASSSTLPLLCNSRGEKVLGGSAEVSQPTTVNVFTGQGSQEQGMGMDLYNSLPAARAVWDGADTHLLAVYGFSIVEIVKDNPKEKTIHFGGIKGQAIRRRYMDMTYDTMDKDGNVKTRSSRTLMFARPSIPSATRKEKAAFEDMRMKGFVQKDCAFAGHSLGEYSALASIADVLHISALVDVVFYRGITMRRRCRA</sequence>